<evidence type="ECO:0000256" key="4">
    <source>
        <dbReference type="ARBA" id="ARBA00022840"/>
    </source>
</evidence>
<dbReference type="EMBL" id="JXLN01015771">
    <property type="protein sequence ID" value="KPM10804.1"/>
    <property type="molecule type" value="Genomic_DNA"/>
</dbReference>
<dbReference type="SUPFAM" id="SSF56112">
    <property type="entry name" value="Protein kinase-like (PK-like)"/>
    <property type="match status" value="1"/>
</dbReference>
<dbReference type="GO" id="GO:0005524">
    <property type="term" value="F:ATP binding"/>
    <property type="evidence" value="ECO:0007669"/>
    <property type="project" value="UniProtKB-KW"/>
</dbReference>
<protein>
    <submittedName>
        <fullName evidence="7">Protein kinase-like protein 19</fullName>
    </submittedName>
</protein>
<accession>A0A132AIJ1</accession>
<dbReference type="PROSITE" id="PS50011">
    <property type="entry name" value="PROTEIN_KINASE_DOM"/>
    <property type="match status" value="1"/>
</dbReference>
<feature type="compositionally biased region" description="Basic and acidic residues" evidence="5">
    <location>
        <begin position="1"/>
        <end position="33"/>
    </location>
</feature>
<dbReference type="GO" id="GO:0016020">
    <property type="term" value="C:membrane"/>
    <property type="evidence" value="ECO:0007669"/>
    <property type="project" value="TreeGrafter"/>
</dbReference>
<evidence type="ECO:0000259" key="6">
    <source>
        <dbReference type="PROSITE" id="PS50011"/>
    </source>
</evidence>
<dbReference type="OrthoDB" id="6510702at2759"/>
<dbReference type="GO" id="GO:0004674">
    <property type="term" value="F:protein serine/threonine kinase activity"/>
    <property type="evidence" value="ECO:0007669"/>
    <property type="project" value="InterPro"/>
</dbReference>
<dbReference type="VEuPathDB" id="VectorBase:SSCA001586"/>
<evidence type="ECO:0000256" key="3">
    <source>
        <dbReference type="ARBA" id="ARBA00022777"/>
    </source>
</evidence>
<name>A0A132AIJ1_SARSC</name>
<organism evidence="7 8">
    <name type="scientific">Sarcoptes scabiei</name>
    <name type="common">Itch mite</name>
    <name type="synonym">Acarus scabiei</name>
    <dbReference type="NCBI Taxonomy" id="52283"/>
    <lineage>
        <taxon>Eukaryota</taxon>
        <taxon>Metazoa</taxon>
        <taxon>Ecdysozoa</taxon>
        <taxon>Arthropoda</taxon>
        <taxon>Chelicerata</taxon>
        <taxon>Arachnida</taxon>
        <taxon>Acari</taxon>
        <taxon>Acariformes</taxon>
        <taxon>Sarcoptiformes</taxon>
        <taxon>Astigmata</taxon>
        <taxon>Psoroptidia</taxon>
        <taxon>Sarcoptoidea</taxon>
        <taxon>Sarcoptidae</taxon>
        <taxon>Sarcoptinae</taxon>
        <taxon>Sarcoptes</taxon>
    </lineage>
</organism>
<dbReference type="PANTHER" id="PTHR24348">
    <property type="entry name" value="SERINE/THREONINE-PROTEIN KINASE UNC-51-RELATED"/>
    <property type="match status" value="1"/>
</dbReference>
<dbReference type="Proteomes" id="UP000616769">
    <property type="component" value="Unassembled WGS sequence"/>
</dbReference>
<keyword evidence="4" id="KW-0067">ATP-binding</keyword>
<reference evidence="7 8" key="1">
    <citation type="journal article" date="2015" name="Parasit. Vectors">
        <title>Draft genome of the scabies mite.</title>
        <authorList>
            <person name="Rider S.D.Jr."/>
            <person name="Morgan M.S."/>
            <person name="Arlian L.G."/>
        </authorList>
    </citation>
    <scope>NUCLEOTIDE SEQUENCE [LARGE SCALE GENOMIC DNA]</scope>
    <source>
        <strain evidence="7">Arlian Lab</strain>
    </source>
</reference>
<dbReference type="InterPro" id="IPR011009">
    <property type="entry name" value="Kinase-like_dom_sf"/>
</dbReference>
<dbReference type="AlphaFoldDB" id="A0A132AIJ1"/>
<keyword evidence="2" id="KW-0547">Nucleotide-binding</keyword>
<dbReference type="PROSITE" id="PS00108">
    <property type="entry name" value="PROTEIN_KINASE_ST"/>
    <property type="match status" value="1"/>
</dbReference>
<dbReference type="Pfam" id="PF00069">
    <property type="entry name" value="Pkinase"/>
    <property type="match status" value="1"/>
</dbReference>
<dbReference type="InterPro" id="IPR008271">
    <property type="entry name" value="Ser/Thr_kinase_AS"/>
</dbReference>
<comment type="caution">
    <text evidence="7">The sequence shown here is derived from an EMBL/GenBank/DDBJ whole genome shotgun (WGS) entry which is preliminary data.</text>
</comment>
<feature type="domain" description="Protein kinase" evidence="6">
    <location>
        <begin position="58"/>
        <end position="349"/>
    </location>
</feature>
<dbReference type="GO" id="GO:0000045">
    <property type="term" value="P:autophagosome assembly"/>
    <property type="evidence" value="ECO:0007669"/>
    <property type="project" value="TreeGrafter"/>
</dbReference>
<dbReference type="GO" id="GO:0005829">
    <property type="term" value="C:cytosol"/>
    <property type="evidence" value="ECO:0007669"/>
    <property type="project" value="TreeGrafter"/>
</dbReference>
<proteinExistence type="predicted"/>
<gene>
    <name evidence="7" type="ORF">QR98_0093670</name>
</gene>
<evidence type="ECO:0000313" key="8">
    <source>
        <dbReference type="Proteomes" id="UP000616769"/>
    </source>
</evidence>
<dbReference type="GO" id="GO:0010506">
    <property type="term" value="P:regulation of autophagy"/>
    <property type="evidence" value="ECO:0007669"/>
    <property type="project" value="InterPro"/>
</dbReference>
<dbReference type="InterPro" id="IPR000719">
    <property type="entry name" value="Prot_kinase_dom"/>
</dbReference>
<dbReference type="Gene3D" id="1.10.510.10">
    <property type="entry name" value="Transferase(Phosphotransferase) domain 1"/>
    <property type="match status" value="1"/>
</dbReference>
<dbReference type="InterPro" id="IPR045269">
    <property type="entry name" value="Atg1-like"/>
</dbReference>
<keyword evidence="1" id="KW-0808">Transferase</keyword>
<evidence type="ECO:0000256" key="5">
    <source>
        <dbReference type="SAM" id="MobiDB-lite"/>
    </source>
</evidence>
<keyword evidence="3 7" id="KW-0418">Kinase</keyword>
<dbReference type="SMART" id="SM00220">
    <property type="entry name" value="S_TKc"/>
    <property type="match status" value="1"/>
</dbReference>
<feature type="region of interest" description="Disordered" evidence="5">
    <location>
        <begin position="1"/>
        <end position="41"/>
    </location>
</feature>
<dbReference type="GO" id="GO:0000407">
    <property type="term" value="C:phagophore assembly site"/>
    <property type="evidence" value="ECO:0007669"/>
    <property type="project" value="TreeGrafter"/>
</dbReference>
<evidence type="ECO:0000256" key="2">
    <source>
        <dbReference type="ARBA" id="ARBA00022741"/>
    </source>
</evidence>
<evidence type="ECO:0000256" key="1">
    <source>
        <dbReference type="ARBA" id="ARBA00022679"/>
    </source>
</evidence>
<evidence type="ECO:0000313" key="7">
    <source>
        <dbReference type="EMBL" id="KPM10804.1"/>
    </source>
</evidence>
<dbReference type="GO" id="GO:0005776">
    <property type="term" value="C:autophagosome"/>
    <property type="evidence" value="ECO:0007669"/>
    <property type="project" value="TreeGrafter"/>
</dbReference>
<sequence length="415" mass="48752">MSKKECKESSSERDSTNDHEKIRMKIDETKEISSKSSNRNEVSLKTIETPKQLLSNGYQYIELIDEGTYGKIFSARKLKTGSMVAIKQIDRMNSRIKSWLENKCLDQEMKIMLSINHNNLIGALDVFKFRTIAFIVMPLVDGGNVKSLLLQRMKPFEEMQARRMFYDVVQGLDYLHRNHIVHRDIKLENILINENRLMLADFGFAKFLRNEMNNFEQNLPNDSAFCYSPCGTVEYTSPEVNWIRISYLREESKSINQRYDAKSADIYSLGVCLYEILHLFKAFIRPEEIFVLDIATKLNLIYPRQMQMKLTKNPQVILSTECSNLLWRLLRPDPTKRPRSDEILSDVWLTPILSIEQRKLEKLKAINTLIQEYLLLENQEYTEKMRADKFQSYSLNRSAENDKQIIKKQEKNNLE</sequence>
<dbReference type="PANTHER" id="PTHR24348:SF22">
    <property type="entry name" value="NON-SPECIFIC SERINE_THREONINE PROTEIN KINASE"/>
    <property type="match status" value="1"/>
</dbReference>